<accession>A0A0A9FNQ8</accession>
<reference evidence="1" key="2">
    <citation type="journal article" date="2015" name="Data Brief">
        <title>Shoot transcriptome of the giant reed, Arundo donax.</title>
        <authorList>
            <person name="Barrero R.A."/>
            <person name="Guerrero F.D."/>
            <person name="Moolhuijzen P."/>
            <person name="Goolsby J.A."/>
            <person name="Tidwell J."/>
            <person name="Bellgard S.E."/>
            <person name="Bellgard M.I."/>
        </authorList>
    </citation>
    <scope>NUCLEOTIDE SEQUENCE</scope>
    <source>
        <tissue evidence="1">Shoot tissue taken approximately 20 cm above the soil surface</tissue>
    </source>
</reference>
<dbReference type="AlphaFoldDB" id="A0A0A9FNQ8"/>
<proteinExistence type="predicted"/>
<sequence>MVALPARGELKSALLCSCLD</sequence>
<evidence type="ECO:0000313" key="1">
    <source>
        <dbReference type="EMBL" id="JAE14445.1"/>
    </source>
</evidence>
<organism evidence="1">
    <name type="scientific">Arundo donax</name>
    <name type="common">Giant reed</name>
    <name type="synonym">Donax arundinaceus</name>
    <dbReference type="NCBI Taxonomy" id="35708"/>
    <lineage>
        <taxon>Eukaryota</taxon>
        <taxon>Viridiplantae</taxon>
        <taxon>Streptophyta</taxon>
        <taxon>Embryophyta</taxon>
        <taxon>Tracheophyta</taxon>
        <taxon>Spermatophyta</taxon>
        <taxon>Magnoliopsida</taxon>
        <taxon>Liliopsida</taxon>
        <taxon>Poales</taxon>
        <taxon>Poaceae</taxon>
        <taxon>PACMAD clade</taxon>
        <taxon>Arundinoideae</taxon>
        <taxon>Arundineae</taxon>
        <taxon>Arundo</taxon>
    </lineage>
</organism>
<dbReference type="EMBL" id="GBRH01183451">
    <property type="protein sequence ID" value="JAE14445.1"/>
    <property type="molecule type" value="Transcribed_RNA"/>
</dbReference>
<protein>
    <submittedName>
        <fullName evidence="1">Uncharacterized protein</fullName>
    </submittedName>
</protein>
<name>A0A0A9FNQ8_ARUDO</name>
<reference evidence="1" key="1">
    <citation type="submission" date="2014-09" db="EMBL/GenBank/DDBJ databases">
        <authorList>
            <person name="Magalhaes I.L.F."/>
            <person name="Oliveira U."/>
            <person name="Santos F.R."/>
            <person name="Vidigal T.H.D.A."/>
            <person name="Brescovit A.D."/>
            <person name="Santos A.J."/>
        </authorList>
    </citation>
    <scope>NUCLEOTIDE SEQUENCE</scope>
    <source>
        <tissue evidence="1">Shoot tissue taken approximately 20 cm above the soil surface</tissue>
    </source>
</reference>